<dbReference type="GO" id="GO:0003824">
    <property type="term" value="F:catalytic activity"/>
    <property type="evidence" value="ECO:0007669"/>
    <property type="project" value="InterPro"/>
</dbReference>
<dbReference type="EMBL" id="JAUIZM010000007">
    <property type="protein sequence ID" value="KAK1372464.1"/>
    <property type="molecule type" value="Genomic_DNA"/>
</dbReference>
<accession>A0AAD8HTK6</accession>
<evidence type="ECO:0000313" key="3">
    <source>
        <dbReference type="EMBL" id="KAK1372464.1"/>
    </source>
</evidence>
<comment type="caution">
    <text evidence="3">The sequence shown here is derived from an EMBL/GenBank/DDBJ whole genome shotgun (WGS) entry which is preliminary data.</text>
</comment>
<gene>
    <name evidence="3" type="ORF">POM88_028657</name>
</gene>
<feature type="region of interest" description="Disordered" evidence="1">
    <location>
        <begin position="17"/>
        <end position="39"/>
    </location>
</feature>
<evidence type="ECO:0000256" key="1">
    <source>
        <dbReference type="SAM" id="MobiDB-lite"/>
    </source>
</evidence>
<reference evidence="3" key="1">
    <citation type="submission" date="2023-02" db="EMBL/GenBank/DDBJ databases">
        <title>Genome of toxic invasive species Heracleum sosnowskyi carries increased number of genes despite the absence of recent whole-genome duplications.</title>
        <authorList>
            <person name="Schelkunov M."/>
            <person name="Shtratnikova V."/>
            <person name="Makarenko M."/>
            <person name="Klepikova A."/>
            <person name="Omelchenko D."/>
            <person name="Novikova G."/>
            <person name="Obukhova E."/>
            <person name="Bogdanov V."/>
            <person name="Penin A."/>
            <person name="Logacheva M."/>
        </authorList>
    </citation>
    <scope>NUCLEOTIDE SEQUENCE</scope>
    <source>
        <strain evidence="3">Hsosn_3</strain>
        <tissue evidence="3">Leaf</tissue>
    </source>
</reference>
<dbReference type="SUPFAM" id="SSF56219">
    <property type="entry name" value="DNase I-like"/>
    <property type="match status" value="1"/>
</dbReference>
<dbReference type="InterPro" id="IPR036691">
    <property type="entry name" value="Endo/exonu/phosph_ase_sf"/>
</dbReference>
<sequence>MIGAKWLREDSADDRIPATGEAWNRNDEMNTDPQNQEIDHDPLIQVEKVKSFISFDGAFTIETRGHNGGLAFLWRNQHEVELLSYSTNHVDVLVDSKGWNKYRLTGFYGEPDRAKRKDTWDLIKKLHGQMTVPWVVIGDMNNITHQEEKRGGRPYPNWLIKGFQQCIEDCGLVDLGMEGYPYTWERGHGTDQWMEIRLDRALVSSNFMNQFTDAKLVNLKISTSDHNPILLEPFTRSKYAELGRGSIAA</sequence>
<feature type="domain" description="Endonuclease/exonuclease/phosphatase" evidence="2">
    <location>
        <begin position="61"/>
        <end position="226"/>
    </location>
</feature>
<dbReference type="PANTHER" id="PTHR33710">
    <property type="entry name" value="BNAC02G09200D PROTEIN"/>
    <property type="match status" value="1"/>
</dbReference>
<dbReference type="AlphaFoldDB" id="A0AAD8HTK6"/>
<keyword evidence="4" id="KW-1185">Reference proteome</keyword>
<dbReference type="PANTHER" id="PTHR33710:SF64">
    <property type="entry name" value="ENDONUCLEASE_EXONUCLEASE_PHOSPHATASE DOMAIN-CONTAINING PROTEIN"/>
    <property type="match status" value="1"/>
</dbReference>
<organism evidence="3 4">
    <name type="scientific">Heracleum sosnowskyi</name>
    <dbReference type="NCBI Taxonomy" id="360622"/>
    <lineage>
        <taxon>Eukaryota</taxon>
        <taxon>Viridiplantae</taxon>
        <taxon>Streptophyta</taxon>
        <taxon>Embryophyta</taxon>
        <taxon>Tracheophyta</taxon>
        <taxon>Spermatophyta</taxon>
        <taxon>Magnoliopsida</taxon>
        <taxon>eudicotyledons</taxon>
        <taxon>Gunneridae</taxon>
        <taxon>Pentapetalae</taxon>
        <taxon>asterids</taxon>
        <taxon>campanulids</taxon>
        <taxon>Apiales</taxon>
        <taxon>Apiaceae</taxon>
        <taxon>Apioideae</taxon>
        <taxon>apioid superclade</taxon>
        <taxon>Tordylieae</taxon>
        <taxon>Tordyliinae</taxon>
        <taxon>Heracleum</taxon>
    </lineage>
</organism>
<dbReference type="Pfam" id="PF03372">
    <property type="entry name" value="Exo_endo_phos"/>
    <property type="match status" value="1"/>
</dbReference>
<evidence type="ECO:0000259" key="2">
    <source>
        <dbReference type="Pfam" id="PF03372"/>
    </source>
</evidence>
<evidence type="ECO:0000313" key="4">
    <source>
        <dbReference type="Proteomes" id="UP001237642"/>
    </source>
</evidence>
<dbReference type="InterPro" id="IPR005135">
    <property type="entry name" value="Endo/exonuclease/phosphatase"/>
</dbReference>
<protein>
    <recommendedName>
        <fullName evidence="2">Endonuclease/exonuclease/phosphatase domain-containing protein</fullName>
    </recommendedName>
</protein>
<name>A0AAD8HTK6_9APIA</name>
<proteinExistence type="predicted"/>
<reference evidence="3" key="2">
    <citation type="submission" date="2023-05" db="EMBL/GenBank/DDBJ databases">
        <authorList>
            <person name="Schelkunov M.I."/>
        </authorList>
    </citation>
    <scope>NUCLEOTIDE SEQUENCE</scope>
    <source>
        <strain evidence="3">Hsosn_3</strain>
        <tissue evidence="3">Leaf</tissue>
    </source>
</reference>
<dbReference type="Proteomes" id="UP001237642">
    <property type="component" value="Unassembled WGS sequence"/>
</dbReference>
<dbReference type="Gene3D" id="3.60.10.10">
    <property type="entry name" value="Endonuclease/exonuclease/phosphatase"/>
    <property type="match status" value="1"/>
</dbReference>